<name>A0AAP0J3F7_9MAGN</name>
<keyword evidence="1 2" id="KW-0677">Repeat</keyword>
<dbReference type="PANTHER" id="PTHR31096:SF65">
    <property type="entry name" value="ACT DOMAIN-CONTAINING PROTEIN ACR9"/>
    <property type="match status" value="1"/>
</dbReference>
<dbReference type="GO" id="GO:0016597">
    <property type="term" value="F:amino acid binding"/>
    <property type="evidence" value="ECO:0007669"/>
    <property type="project" value="UniProtKB-UniRule"/>
</dbReference>
<dbReference type="PANTHER" id="PTHR31096">
    <property type="entry name" value="ACT DOMAIN-CONTAINING PROTEIN ACR4-RELATED"/>
    <property type="match status" value="1"/>
</dbReference>
<sequence>MGKLNEEVVSIQRGKKPDEPSVITVNCPDKTGLGCDLCRIILEFGLHITRGDISTDGGWCYVVLWVVPHPGLTNLNWESLQQRLLSVCPSYVVHIYNSLLSSSTSTSVYLLRFCCLNRKGLLHDVTQVLCDLELTIQRVKVMTTPDGRVMDLFFISDGMELLHTKERQEDTCRRLNSILGESCISCELESVGPEYGPFQQEVSSISPEVARELFGHGSSENETFSQALTPELTRLMKADITIDNLLSPAHTLLQIHCVDQKCLLYDIMRMSKDSNIKITYCRFPSSIKGYRDIDLFIQQKDGRKIMIPEKLDVLCSRLRLEMLHPLRVTIASRGPDTELLVANPVELSGMGRPRVFYNVTCALKLLGICIFSAEIWRHSTSAREWEVYRFLLDENPEFPLANTRARNQIVDKVRRTLMGW</sequence>
<accession>A0AAP0J3F7</accession>
<dbReference type="InterPro" id="IPR045865">
    <property type="entry name" value="ACT-like_dom_sf"/>
</dbReference>
<dbReference type="InterPro" id="IPR056805">
    <property type="entry name" value="ACT_ACR9/10_C"/>
</dbReference>
<dbReference type="Pfam" id="PF24926">
    <property type="entry name" value="ACT_ACR9_C"/>
    <property type="match status" value="1"/>
</dbReference>
<keyword evidence="5" id="KW-1185">Reference proteome</keyword>
<dbReference type="Proteomes" id="UP001419268">
    <property type="component" value="Unassembled WGS sequence"/>
</dbReference>
<evidence type="ECO:0000313" key="5">
    <source>
        <dbReference type="Proteomes" id="UP001419268"/>
    </source>
</evidence>
<reference evidence="4 5" key="1">
    <citation type="submission" date="2024-01" db="EMBL/GenBank/DDBJ databases">
        <title>Genome assemblies of Stephania.</title>
        <authorList>
            <person name="Yang L."/>
        </authorList>
    </citation>
    <scope>NUCLEOTIDE SEQUENCE [LARGE SCALE GENOMIC DNA]</scope>
    <source>
        <strain evidence="4">JXDWG</strain>
        <tissue evidence="4">Leaf</tissue>
    </source>
</reference>
<dbReference type="Pfam" id="PF24914">
    <property type="entry name" value="ACR10_N"/>
    <property type="match status" value="1"/>
</dbReference>
<evidence type="ECO:0000259" key="3">
    <source>
        <dbReference type="PROSITE" id="PS51671"/>
    </source>
</evidence>
<dbReference type="PROSITE" id="PS51671">
    <property type="entry name" value="ACT"/>
    <property type="match status" value="1"/>
</dbReference>
<gene>
    <name evidence="4" type="ORF">Scep_015773</name>
</gene>
<organism evidence="4 5">
    <name type="scientific">Stephania cephalantha</name>
    <dbReference type="NCBI Taxonomy" id="152367"/>
    <lineage>
        <taxon>Eukaryota</taxon>
        <taxon>Viridiplantae</taxon>
        <taxon>Streptophyta</taxon>
        <taxon>Embryophyta</taxon>
        <taxon>Tracheophyta</taxon>
        <taxon>Spermatophyta</taxon>
        <taxon>Magnoliopsida</taxon>
        <taxon>Ranunculales</taxon>
        <taxon>Menispermaceae</taxon>
        <taxon>Menispermoideae</taxon>
        <taxon>Cissampelideae</taxon>
        <taxon>Stephania</taxon>
    </lineage>
</organism>
<dbReference type="Pfam" id="PF24931">
    <property type="entry name" value="ACT_ACR9_3rd"/>
    <property type="match status" value="2"/>
</dbReference>
<feature type="domain" description="ACT" evidence="3">
    <location>
        <begin position="110"/>
        <end position="193"/>
    </location>
</feature>
<dbReference type="EMBL" id="JBBNAG010000006">
    <property type="protein sequence ID" value="KAK9126927.1"/>
    <property type="molecule type" value="Genomic_DNA"/>
</dbReference>
<comment type="caution">
    <text evidence="4">The sequence shown here is derived from an EMBL/GenBank/DDBJ whole genome shotgun (WGS) entry which is preliminary data.</text>
</comment>
<dbReference type="AlphaFoldDB" id="A0AAP0J3F7"/>
<evidence type="ECO:0000256" key="2">
    <source>
        <dbReference type="RuleBase" id="RU369043"/>
    </source>
</evidence>
<dbReference type="InterPro" id="IPR002912">
    <property type="entry name" value="ACT_dom"/>
</dbReference>
<evidence type="ECO:0000256" key="1">
    <source>
        <dbReference type="ARBA" id="ARBA00022737"/>
    </source>
</evidence>
<protein>
    <recommendedName>
        <fullName evidence="2">ACT domain-containing protein ACR</fullName>
    </recommendedName>
    <alternativeName>
        <fullName evidence="2">Protein ACT DOMAIN REPEATS</fullName>
    </alternativeName>
</protein>
<comment type="function">
    <text evidence="2">Binds amino acids.</text>
</comment>
<evidence type="ECO:0000313" key="4">
    <source>
        <dbReference type="EMBL" id="KAK9126927.1"/>
    </source>
</evidence>
<dbReference type="SUPFAM" id="SSF55021">
    <property type="entry name" value="ACT-like"/>
    <property type="match status" value="2"/>
</dbReference>
<proteinExistence type="predicted"/>
<dbReference type="InterPro" id="IPR056816">
    <property type="entry name" value="ACR2/9/10_N"/>
</dbReference>
<dbReference type="InterPro" id="IPR040217">
    <property type="entry name" value="ACR1-12"/>
</dbReference>